<dbReference type="GO" id="GO:0009254">
    <property type="term" value="P:peptidoglycan turnover"/>
    <property type="evidence" value="ECO:0007669"/>
    <property type="project" value="InterPro"/>
</dbReference>
<dbReference type="Gene3D" id="2.40.40.10">
    <property type="entry name" value="RlpA-like domain"/>
    <property type="match status" value="1"/>
</dbReference>
<feature type="domain" description="3D" evidence="1">
    <location>
        <begin position="253"/>
        <end position="303"/>
    </location>
</feature>
<dbReference type="EMBL" id="WHUF01000005">
    <property type="protein sequence ID" value="MQA21928.1"/>
    <property type="molecule type" value="Genomic_DNA"/>
</dbReference>
<name>A0A843SHJ1_9BURK</name>
<evidence type="ECO:0000313" key="3">
    <source>
        <dbReference type="Proteomes" id="UP000444318"/>
    </source>
</evidence>
<dbReference type="InterPro" id="IPR010611">
    <property type="entry name" value="3D_dom"/>
</dbReference>
<dbReference type="AlphaFoldDB" id="A0A843SHJ1"/>
<proteinExistence type="predicted"/>
<organism evidence="2 3">
    <name type="scientific">Rugamonas rivuli</name>
    <dbReference type="NCBI Taxonomy" id="2743358"/>
    <lineage>
        <taxon>Bacteria</taxon>
        <taxon>Pseudomonadati</taxon>
        <taxon>Pseudomonadota</taxon>
        <taxon>Betaproteobacteria</taxon>
        <taxon>Burkholderiales</taxon>
        <taxon>Oxalobacteraceae</taxon>
        <taxon>Telluria group</taxon>
        <taxon>Rugamonas</taxon>
    </lineage>
</organism>
<dbReference type="InterPro" id="IPR036908">
    <property type="entry name" value="RlpA-like_sf"/>
</dbReference>
<comment type="caution">
    <text evidence="2">The sequence shown here is derived from an EMBL/GenBank/DDBJ whole genome shotgun (WGS) entry which is preliminary data.</text>
</comment>
<dbReference type="Proteomes" id="UP000444318">
    <property type="component" value="Unassembled WGS sequence"/>
</dbReference>
<sequence length="320" mass="34765">MQSIKTPILKFTGAHMADAIIATANTNSTPGSIVDVSVEGIVCRLSIEKNKYFDTLPIIPTAARVENEKILYRVKVKAELVQHSNGKMACGQALNIKSNRSADKIISNGRTDSEGIMFLTLETYEAGSLELSSSTPGVTSASLKIVLKDAWYESLFLITGYNVCNEIDFSGPLVEGTGLQEKHKEDFLFGARGIPMQGTGMDTNGKYISLLHMRGHWIANSRGAPDHVLSQDTAFQYVSAVKGKFGLVKENHSIAVDPHVIPPRAQVDIDGVGLRFADDKGSKIVSYHIDNFLGSGKAVVQVWLSEGVNGTHRRVKFLGD</sequence>
<dbReference type="GO" id="GO:0004553">
    <property type="term" value="F:hydrolase activity, hydrolyzing O-glycosyl compounds"/>
    <property type="evidence" value="ECO:0007669"/>
    <property type="project" value="InterPro"/>
</dbReference>
<protein>
    <recommendedName>
        <fullName evidence="1">3D domain-containing protein</fullName>
    </recommendedName>
</protein>
<dbReference type="GO" id="GO:0019867">
    <property type="term" value="C:outer membrane"/>
    <property type="evidence" value="ECO:0007669"/>
    <property type="project" value="InterPro"/>
</dbReference>
<dbReference type="Pfam" id="PF06725">
    <property type="entry name" value="3D"/>
    <property type="match status" value="1"/>
</dbReference>
<gene>
    <name evidence="2" type="ORF">GEV01_20660</name>
</gene>
<dbReference type="SUPFAM" id="SSF50685">
    <property type="entry name" value="Barwin-like endoglucanases"/>
    <property type="match status" value="1"/>
</dbReference>
<reference evidence="2 3" key="1">
    <citation type="submission" date="2019-10" db="EMBL/GenBank/DDBJ databases">
        <title>Two novel species isolated from a subtropical stream in China.</title>
        <authorList>
            <person name="Lu H."/>
        </authorList>
    </citation>
    <scope>NUCLEOTIDE SEQUENCE [LARGE SCALE GENOMIC DNA]</scope>
    <source>
        <strain evidence="2 3">FT103W</strain>
    </source>
</reference>
<evidence type="ECO:0000259" key="1">
    <source>
        <dbReference type="Pfam" id="PF06725"/>
    </source>
</evidence>
<evidence type="ECO:0000313" key="2">
    <source>
        <dbReference type="EMBL" id="MQA21928.1"/>
    </source>
</evidence>
<keyword evidence="3" id="KW-1185">Reference proteome</keyword>
<accession>A0A843SHJ1</accession>